<keyword evidence="5" id="KW-0378">Hydrolase</keyword>
<dbReference type="OMA" id="PLIKECW"/>
<feature type="binding site" evidence="10">
    <location>
        <position position="200"/>
    </location>
    <ligand>
        <name>substrate</name>
    </ligand>
</feature>
<dbReference type="GO" id="GO:0005634">
    <property type="term" value="C:nucleus"/>
    <property type="evidence" value="ECO:0007669"/>
    <property type="project" value="UniProtKB-SubCell"/>
</dbReference>
<keyword evidence="6" id="KW-0269">Exonuclease</keyword>
<dbReference type="GO" id="GO:0003697">
    <property type="term" value="F:single-stranded DNA binding"/>
    <property type="evidence" value="ECO:0007669"/>
    <property type="project" value="TreeGrafter"/>
</dbReference>
<keyword evidence="8" id="KW-0539">Nucleus</keyword>
<dbReference type="Pfam" id="PF10283">
    <property type="entry name" value="zf-CCHH"/>
    <property type="match status" value="1"/>
</dbReference>
<evidence type="ECO:0000259" key="13">
    <source>
        <dbReference type="Pfam" id="PF10283"/>
    </source>
</evidence>
<evidence type="ECO:0000256" key="5">
    <source>
        <dbReference type="ARBA" id="ARBA00022801"/>
    </source>
</evidence>
<proteinExistence type="inferred from homology"/>
<reference evidence="15" key="1">
    <citation type="submission" date="2011-08" db="EMBL/GenBank/DDBJ databases">
        <authorList>
            <person name="Rombauts S."/>
        </authorList>
    </citation>
    <scope>NUCLEOTIDE SEQUENCE</scope>
    <source>
        <strain evidence="15">London</strain>
    </source>
</reference>
<evidence type="ECO:0000313" key="15">
    <source>
        <dbReference type="Proteomes" id="UP000015104"/>
    </source>
</evidence>
<feature type="compositionally biased region" description="Low complexity" evidence="12">
    <location>
        <begin position="75"/>
        <end position="85"/>
    </location>
</feature>
<keyword evidence="3" id="KW-0540">Nuclease</keyword>
<dbReference type="Proteomes" id="UP000015104">
    <property type="component" value="Unassembled WGS sequence"/>
</dbReference>
<dbReference type="CDD" id="cd09195">
    <property type="entry name" value="PLDc_mTdp1_2"/>
    <property type="match status" value="1"/>
</dbReference>
<organism evidence="14 15">
    <name type="scientific">Tetranychus urticae</name>
    <name type="common">Two-spotted spider mite</name>
    <dbReference type="NCBI Taxonomy" id="32264"/>
    <lineage>
        <taxon>Eukaryota</taxon>
        <taxon>Metazoa</taxon>
        <taxon>Ecdysozoa</taxon>
        <taxon>Arthropoda</taxon>
        <taxon>Chelicerata</taxon>
        <taxon>Arachnida</taxon>
        <taxon>Acari</taxon>
        <taxon>Acariformes</taxon>
        <taxon>Trombidiformes</taxon>
        <taxon>Prostigmata</taxon>
        <taxon>Eleutherengona</taxon>
        <taxon>Raphignathae</taxon>
        <taxon>Tetranychoidea</taxon>
        <taxon>Tetranychidae</taxon>
        <taxon>Tetranychus</taxon>
    </lineage>
</organism>
<evidence type="ECO:0000256" key="7">
    <source>
        <dbReference type="ARBA" id="ARBA00023204"/>
    </source>
</evidence>
<dbReference type="GO" id="GO:0017005">
    <property type="term" value="F:3'-tyrosyl-DNA phosphodiesterase activity"/>
    <property type="evidence" value="ECO:0007669"/>
    <property type="project" value="TreeGrafter"/>
</dbReference>
<comment type="similarity">
    <text evidence="2">Belongs to the tyrosyl-DNA phosphodiesterase family.</text>
</comment>
<dbReference type="STRING" id="32264.T1KMT7"/>
<evidence type="ECO:0000256" key="4">
    <source>
        <dbReference type="ARBA" id="ARBA00022763"/>
    </source>
</evidence>
<reference evidence="14" key="2">
    <citation type="submission" date="2015-06" db="UniProtKB">
        <authorList>
            <consortium name="EnsemblMetazoa"/>
        </authorList>
    </citation>
    <scope>IDENTIFICATION</scope>
</reference>
<feature type="active site" description="Nucleophile" evidence="9">
    <location>
        <position position="198"/>
    </location>
</feature>
<evidence type="ECO:0000256" key="10">
    <source>
        <dbReference type="PIRSR" id="PIRSR610347-2"/>
    </source>
</evidence>
<dbReference type="AlphaFoldDB" id="T1KMT7"/>
<dbReference type="eggNOG" id="KOG2031">
    <property type="taxonomic scope" value="Eukaryota"/>
</dbReference>
<evidence type="ECO:0000256" key="1">
    <source>
        <dbReference type="ARBA" id="ARBA00004123"/>
    </source>
</evidence>
<evidence type="ECO:0000256" key="6">
    <source>
        <dbReference type="ARBA" id="ARBA00022839"/>
    </source>
</evidence>
<feature type="active site" description="Proton donor/acceptor" evidence="9">
    <location>
        <position position="427"/>
    </location>
</feature>
<feature type="site" description="Interaction with DNA" evidence="11">
    <location>
        <position position="452"/>
    </location>
</feature>
<feature type="region of interest" description="Disordered" evidence="12">
    <location>
        <begin position="66"/>
        <end position="89"/>
    </location>
</feature>
<evidence type="ECO:0000256" key="2">
    <source>
        <dbReference type="ARBA" id="ARBA00010205"/>
    </source>
</evidence>
<dbReference type="Pfam" id="PF06087">
    <property type="entry name" value="Tyr-DNA_phospho"/>
    <property type="match status" value="1"/>
</dbReference>
<gene>
    <name evidence="14" type="primary">107365486</name>
</gene>
<dbReference type="EMBL" id="CAEY01000249">
    <property type="status" value="NOT_ANNOTATED_CDS"/>
    <property type="molecule type" value="Genomic_DNA"/>
</dbReference>
<dbReference type="InterPro" id="IPR019406">
    <property type="entry name" value="APLF_PBZ"/>
</dbReference>
<comment type="subcellular location">
    <subcellularLocation>
        <location evidence="1">Nucleus</location>
    </subcellularLocation>
</comment>
<feature type="binding site" evidence="10">
    <location>
        <position position="429"/>
    </location>
    <ligand>
        <name>substrate</name>
    </ligand>
</feature>
<dbReference type="GO" id="GO:0003690">
    <property type="term" value="F:double-stranded DNA binding"/>
    <property type="evidence" value="ECO:0007669"/>
    <property type="project" value="TreeGrafter"/>
</dbReference>
<dbReference type="PANTHER" id="PTHR12415:SF0">
    <property type="entry name" value="TYROSYL-DNA PHOSPHODIESTERASE 1"/>
    <property type="match status" value="1"/>
</dbReference>
<keyword evidence="4" id="KW-0227">DNA damage</keyword>
<dbReference type="PANTHER" id="PTHR12415">
    <property type="entry name" value="TYROSYL-DNA PHOSPHODIESTERASE 1"/>
    <property type="match status" value="1"/>
</dbReference>
<keyword evidence="7" id="KW-0234">DNA repair</keyword>
<dbReference type="InterPro" id="IPR010347">
    <property type="entry name" value="Tdp1"/>
</dbReference>
<dbReference type="HOGENOM" id="CLU_010413_3_0_1"/>
<dbReference type="GO" id="GO:0006281">
    <property type="term" value="P:DNA repair"/>
    <property type="evidence" value="ECO:0007669"/>
    <property type="project" value="UniProtKB-KW"/>
</dbReference>
<name>T1KMT7_TETUR</name>
<dbReference type="Gene3D" id="3.30.870.10">
    <property type="entry name" value="Endonuclease Chain A"/>
    <property type="match status" value="2"/>
</dbReference>
<evidence type="ECO:0000256" key="11">
    <source>
        <dbReference type="PIRSR" id="PIRSR610347-3"/>
    </source>
</evidence>
<feature type="domain" description="PBZ-type" evidence="13">
    <location>
        <begin position="4"/>
        <end position="27"/>
    </location>
</feature>
<protein>
    <recommendedName>
        <fullName evidence="13">PBZ-type domain-containing protein</fullName>
    </recommendedName>
</protein>
<dbReference type="SUPFAM" id="SSF56024">
    <property type="entry name" value="Phospholipase D/nuclease"/>
    <property type="match status" value="2"/>
</dbReference>
<dbReference type="KEGG" id="tut:107365486"/>
<evidence type="ECO:0000256" key="12">
    <source>
        <dbReference type="SAM" id="MobiDB-lite"/>
    </source>
</evidence>
<sequence length="545" mass="62230">MPLEECKYGPACYRKNPSHFQEFSHPWLEEAVMDSDESKKPCTPCINEDATPEIIEDQNCAKDEIHLNKRKRSDSTSSSNSLSKSPITKTARIQSNPLNMYLTKVKGMDESVNNFCSIGIIEILSSKWGQLQESAQFNYMFEVEWLIDKYPPCFRHLPMLLVHQDKRETTAQLEAETAPYGNIDLAKARLNDAFGTHHTKMMLLRYEDTLRVVIHTANLIEQDWREKTQGVWLSPLFPLFKEDEEPRDKSPTKFQTDLILYLRSYKSKAVDHWCELLKKYDMSEAKVFIIGSTPGRHTGADLHKFGHMKLRKILSSNHATCENVQANWPVIGQFSSIGSLGAKSEAWLQGEFLQSLGTTPKRFTAFTKPPLKLVFPCVEDVRNSLEGYKAGGSLPYSDSTHQKQLYLTKFLHRWKSDKKGRTRASPHIKSYFRVSPDMKQIHYAVLTSANLSKAAWGGLEKQSSQLCIRSYELGVLFLPKIFGQQDTFVVSDGLVVDGDGEKDPISFPVPFDLPLTRYGDEDQPWRWDVCYKSIPDSHGDVWIPS</sequence>
<dbReference type="GO" id="GO:0004527">
    <property type="term" value="F:exonuclease activity"/>
    <property type="evidence" value="ECO:0007669"/>
    <property type="project" value="UniProtKB-KW"/>
</dbReference>
<keyword evidence="15" id="KW-1185">Reference proteome</keyword>
<evidence type="ECO:0000256" key="8">
    <source>
        <dbReference type="ARBA" id="ARBA00023242"/>
    </source>
</evidence>
<evidence type="ECO:0000256" key="3">
    <source>
        <dbReference type="ARBA" id="ARBA00022722"/>
    </source>
</evidence>
<accession>T1KMT7</accession>
<dbReference type="OrthoDB" id="47785at2759"/>
<dbReference type="EnsemblMetazoa" id="tetur15g02840.1">
    <property type="protein sequence ID" value="tetur15g02840.1"/>
    <property type="gene ID" value="tetur15g02840"/>
</dbReference>
<evidence type="ECO:0000256" key="9">
    <source>
        <dbReference type="PIRSR" id="PIRSR610347-1"/>
    </source>
</evidence>
<evidence type="ECO:0000313" key="14">
    <source>
        <dbReference type="EnsemblMetazoa" id="tetur15g02840.1"/>
    </source>
</evidence>